<dbReference type="AlphaFoldDB" id="A0A1M6SM89"/>
<accession>A0A1M6SM89</accession>
<gene>
    <name evidence="1" type="ORF">SAMN02744037_02376</name>
</gene>
<dbReference type="EMBL" id="FRAE01000074">
    <property type="protein sequence ID" value="SHK45825.1"/>
    <property type="molecule type" value="Genomic_DNA"/>
</dbReference>
<keyword evidence="2" id="KW-1185">Reference proteome</keyword>
<evidence type="ECO:0000313" key="2">
    <source>
        <dbReference type="Proteomes" id="UP000242497"/>
    </source>
</evidence>
<evidence type="ECO:0000313" key="1">
    <source>
        <dbReference type="EMBL" id="SHK45825.1"/>
    </source>
</evidence>
<dbReference type="RefSeq" id="WP_072890266.1">
    <property type="nucleotide sequence ID" value="NZ_FRAE01000074.1"/>
</dbReference>
<name>A0A1M6SM89_9FIRM</name>
<organism evidence="1 2">
    <name type="scientific">Tepidibacter formicigenes DSM 15518</name>
    <dbReference type="NCBI Taxonomy" id="1123349"/>
    <lineage>
        <taxon>Bacteria</taxon>
        <taxon>Bacillati</taxon>
        <taxon>Bacillota</taxon>
        <taxon>Clostridia</taxon>
        <taxon>Peptostreptococcales</taxon>
        <taxon>Peptostreptococcaceae</taxon>
        <taxon>Tepidibacter</taxon>
    </lineage>
</organism>
<reference evidence="2" key="1">
    <citation type="submission" date="2016-11" db="EMBL/GenBank/DDBJ databases">
        <authorList>
            <person name="Varghese N."/>
            <person name="Submissions S."/>
        </authorList>
    </citation>
    <scope>NUCLEOTIDE SEQUENCE [LARGE SCALE GENOMIC DNA]</scope>
    <source>
        <strain evidence="2">DSM 15518</strain>
    </source>
</reference>
<proteinExistence type="predicted"/>
<dbReference type="Proteomes" id="UP000242497">
    <property type="component" value="Unassembled WGS sequence"/>
</dbReference>
<dbReference type="STRING" id="1123349.SAMN02744037_02376"/>
<protein>
    <submittedName>
        <fullName evidence="1">Uncharacterized protein</fullName>
    </submittedName>
</protein>
<sequence>MKEIIQNNDGQHTSRPSTEWMEQIVEIKEETSMDRVRNFLAKGNWVVIDIYYSEPSKATFVLGCIKS</sequence>